<dbReference type="Pfam" id="PF00392">
    <property type="entry name" value="GntR"/>
    <property type="match status" value="1"/>
</dbReference>
<evidence type="ECO:0000256" key="3">
    <source>
        <dbReference type="ARBA" id="ARBA00023163"/>
    </source>
</evidence>
<dbReference type="SUPFAM" id="SSF48008">
    <property type="entry name" value="GntR ligand-binding domain-like"/>
    <property type="match status" value="1"/>
</dbReference>
<proteinExistence type="predicted"/>
<name>A0A4Y9F1R9_9MICC</name>
<dbReference type="InterPro" id="IPR008920">
    <property type="entry name" value="TF_FadR/GntR_C"/>
</dbReference>
<dbReference type="InterPro" id="IPR011711">
    <property type="entry name" value="GntR_C"/>
</dbReference>
<dbReference type="GO" id="GO:0003700">
    <property type="term" value="F:DNA-binding transcription factor activity"/>
    <property type="evidence" value="ECO:0007669"/>
    <property type="project" value="InterPro"/>
</dbReference>
<gene>
    <name evidence="6" type="ORF">E4U03_09405</name>
</gene>
<dbReference type="SUPFAM" id="SSF46785">
    <property type="entry name" value="Winged helix' DNA-binding domain"/>
    <property type="match status" value="1"/>
</dbReference>
<accession>A0A4Y9F1R9</accession>
<evidence type="ECO:0000256" key="4">
    <source>
        <dbReference type="SAM" id="MobiDB-lite"/>
    </source>
</evidence>
<organism evidence="6 7">
    <name type="scientific">Rothia nasimurium</name>
    <dbReference type="NCBI Taxonomy" id="85336"/>
    <lineage>
        <taxon>Bacteria</taxon>
        <taxon>Bacillati</taxon>
        <taxon>Actinomycetota</taxon>
        <taxon>Actinomycetes</taxon>
        <taxon>Micrococcales</taxon>
        <taxon>Micrococcaceae</taxon>
        <taxon>Rothia</taxon>
    </lineage>
</organism>
<dbReference type="Proteomes" id="UP000297951">
    <property type="component" value="Unassembled WGS sequence"/>
</dbReference>
<dbReference type="EMBL" id="SPQC01000035">
    <property type="protein sequence ID" value="TFU21317.1"/>
    <property type="molecule type" value="Genomic_DNA"/>
</dbReference>
<dbReference type="SMART" id="SM00895">
    <property type="entry name" value="FCD"/>
    <property type="match status" value="1"/>
</dbReference>
<dbReference type="CDD" id="cd07377">
    <property type="entry name" value="WHTH_GntR"/>
    <property type="match status" value="1"/>
</dbReference>
<sequence length="268" mass="29475">MNHHDSFTSTPAGAALPAFPPPASSLSAAQKRQQQLQNDIIALIFRRQLGQGDPLPTEQELIDELGVGRNSVREALKVLEALGIVKVRHGFGTFVGGNALTSMARALSFRGQLALYHGGQEALELVEVREALEVGLLRAVIPVITPDELANIKAAYDDMEASVHNGIWLAECDQRFHAAIFEPLGNELLSRMLDVFWQVYNNISGVLDTVAPLDEGQTCTLLDAHRKLYEAIRDKDADAATRLMSEHFVGIRARLTSWQANWLAEKES</sequence>
<dbReference type="InterPro" id="IPR036388">
    <property type="entry name" value="WH-like_DNA-bd_sf"/>
</dbReference>
<dbReference type="PANTHER" id="PTHR43537:SF54">
    <property type="entry name" value="TRANSCRIPTIONAL REGULATOR, GNTR FAMILY"/>
    <property type="match status" value="1"/>
</dbReference>
<dbReference type="Gene3D" id="1.10.10.10">
    <property type="entry name" value="Winged helix-like DNA-binding domain superfamily/Winged helix DNA-binding domain"/>
    <property type="match status" value="1"/>
</dbReference>
<dbReference type="SMART" id="SM00345">
    <property type="entry name" value="HTH_GNTR"/>
    <property type="match status" value="1"/>
</dbReference>
<dbReference type="PROSITE" id="PS50949">
    <property type="entry name" value="HTH_GNTR"/>
    <property type="match status" value="1"/>
</dbReference>
<dbReference type="Gene3D" id="1.20.120.530">
    <property type="entry name" value="GntR ligand-binding domain-like"/>
    <property type="match status" value="1"/>
</dbReference>
<dbReference type="PANTHER" id="PTHR43537">
    <property type="entry name" value="TRANSCRIPTIONAL REGULATOR, GNTR FAMILY"/>
    <property type="match status" value="1"/>
</dbReference>
<evidence type="ECO:0000313" key="6">
    <source>
        <dbReference type="EMBL" id="TFU21317.1"/>
    </source>
</evidence>
<evidence type="ECO:0000259" key="5">
    <source>
        <dbReference type="PROSITE" id="PS50949"/>
    </source>
</evidence>
<dbReference type="OrthoDB" id="3575876at2"/>
<evidence type="ECO:0000313" key="7">
    <source>
        <dbReference type="Proteomes" id="UP000297951"/>
    </source>
</evidence>
<comment type="caution">
    <text evidence="6">The sequence shown here is derived from an EMBL/GenBank/DDBJ whole genome shotgun (WGS) entry which is preliminary data.</text>
</comment>
<feature type="domain" description="HTH gntR-type" evidence="5">
    <location>
        <begin position="30"/>
        <end position="98"/>
    </location>
</feature>
<protein>
    <submittedName>
        <fullName evidence="6">FadR family transcriptional regulator</fullName>
    </submittedName>
</protein>
<reference evidence="6 7" key="1">
    <citation type="submission" date="2019-03" db="EMBL/GenBank/DDBJ databases">
        <title>Diversity of the mouse oral microbiome.</title>
        <authorList>
            <person name="Joseph S."/>
            <person name="Aduse-Opoku J."/>
            <person name="Curtis M."/>
            <person name="Wade W."/>
            <person name="Hashim A."/>
        </authorList>
    </citation>
    <scope>NUCLEOTIDE SEQUENCE [LARGE SCALE GENOMIC DNA]</scope>
    <source>
        <strain evidence="7">irhom_31</strain>
    </source>
</reference>
<keyword evidence="1" id="KW-0805">Transcription regulation</keyword>
<dbReference type="GO" id="GO:0003677">
    <property type="term" value="F:DNA binding"/>
    <property type="evidence" value="ECO:0007669"/>
    <property type="project" value="UniProtKB-KW"/>
</dbReference>
<dbReference type="Pfam" id="PF07729">
    <property type="entry name" value="FCD"/>
    <property type="match status" value="1"/>
</dbReference>
<dbReference type="InterPro" id="IPR000524">
    <property type="entry name" value="Tscrpt_reg_HTH_GntR"/>
</dbReference>
<dbReference type="PRINTS" id="PR00035">
    <property type="entry name" value="HTHGNTR"/>
</dbReference>
<feature type="region of interest" description="Disordered" evidence="4">
    <location>
        <begin position="1"/>
        <end position="27"/>
    </location>
</feature>
<evidence type="ECO:0000256" key="1">
    <source>
        <dbReference type="ARBA" id="ARBA00023015"/>
    </source>
</evidence>
<dbReference type="InterPro" id="IPR036390">
    <property type="entry name" value="WH_DNA-bd_sf"/>
</dbReference>
<keyword evidence="2" id="KW-0238">DNA-binding</keyword>
<evidence type="ECO:0000256" key="2">
    <source>
        <dbReference type="ARBA" id="ARBA00023125"/>
    </source>
</evidence>
<dbReference type="RefSeq" id="WP_135013282.1">
    <property type="nucleotide sequence ID" value="NZ_JADGLK010000035.1"/>
</dbReference>
<keyword evidence="3" id="KW-0804">Transcription</keyword>
<dbReference type="AlphaFoldDB" id="A0A4Y9F1R9"/>